<gene>
    <name evidence="2" type="ORF">MERR_LOCUS40288</name>
</gene>
<name>A0A6D2KVD8_9BRAS</name>
<reference evidence="2" key="1">
    <citation type="submission" date="2020-01" db="EMBL/GenBank/DDBJ databases">
        <authorList>
            <person name="Mishra B."/>
        </authorList>
    </citation>
    <scope>NUCLEOTIDE SEQUENCE [LARGE SCALE GENOMIC DNA]</scope>
</reference>
<comment type="caution">
    <text evidence="2">The sequence shown here is derived from an EMBL/GenBank/DDBJ whole genome shotgun (WGS) entry which is preliminary data.</text>
</comment>
<dbReference type="Proteomes" id="UP000467841">
    <property type="component" value="Unassembled WGS sequence"/>
</dbReference>
<dbReference type="OrthoDB" id="1111116at2759"/>
<evidence type="ECO:0000313" key="3">
    <source>
        <dbReference type="Proteomes" id="UP000467841"/>
    </source>
</evidence>
<keyword evidence="3" id="KW-1185">Reference proteome</keyword>
<proteinExistence type="predicted"/>
<dbReference type="PROSITE" id="PS50878">
    <property type="entry name" value="RT_POL"/>
    <property type="match status" value="1"/>
</dbReference>
<dbReference type="EMBL" id="CACVBM020001518">
    <property type="protein sequence ID" value="CAA7053053.1"/>
    <property type="molecule type" value="Genomic_DNA"/>
</dbReference>
<dbReference type="InterPro" id="IPR000477">
    <property type="entry name" value="RT_dom"/>
</dbReference>
<sequence>MNVLSKLLDKAASARQIGYHPQCQNLGLTHLSFADDIMVLTDGKVRSVEGIVKVLDEFARFSGLRISMEKSTLYLAGAVKQEMATRFAFDSGQLPVRYLGLPLLTKRMSTSDYQPLLEKIMGKITSWKARFLSFAGRLELITSLLHSLSNVWLSAFKLPSACLHEIDKLCSAFLWSGPTLNPRKAKLAFGLKSASLAKKED</sequence>
<feature type="domain" description="Reverse transcriptase" evidence="1">
    <location>
        <begin position="1"/>
        <end position="103"/>
    </location>
</feature>
<protein>
    <recommendedName>
        <fullName evidence="1">Reverse transcriptase domain-containing protein</fullName>
    </recommendedName>
</protein>
<dbReference type="PANTHER" id="PTHR33116">
    <property type="entry name" value="REVERSE TRANSCRIPTASE ZINC-BINDING DOMAIN-CONTAINING PROTEIN-RELATED-RELATED"/>
    <property type="match status" value="1"/>
</dbReference>
<evidence type="ECO:0000313" key="2">
    <source>
        <dbReference type="EMBL" id="CAA7053053.1"/>
    </source>
</evidence>
<accession>A0A6D2KVD8</accession>
<organism evidence="2 3">
    <name type="scientific">Microthlaspi erraticum</name>
    <dbReference type="NCBI Taxonomy" id="1685480"/>
    <lineage>
        <taxon>Eukaryota</taxon>
        <taxon>Viridiplantae</taxon>
        <taxon>Streptophyta</taxon>
        <taxon>Embryophyta</taxon>
        <taxon>Tracheophyta</taxon>
        <taxon>Spermatophyta</taxon>
        <taxon>Magnoliopsida</taxon>
        <taxon>eudicotyledons</taxon>
        <taxon>Gunneridae</taxon>
        <taxon>Pentapetalae</taxon>
        <taxon>rosids</taxon>
        <taxon>malvids</taxon>
        <taxon>Brassicales</taxon>
        <taxon>Brassicaceae</taxon>
        <taxon>Coluteocarpeae</taxon>
        <taxon>Microthlaspi</taxon>
    </lineage>
</organism>
<evidence type="ECO:0000259" key="1">
    <source>
        <dbReference type="PROSITE" id="PS50878"/>
    </source>
</evidence>
<dbReference type="PANTHER" id="PTHR33116:SF78">
    <property type="entry name" value="OS12G0587133 PROTEIN"/>
    <property type="match status" value="1"/>
</dbReference>
<dbReference type="Pfam" id="PF00078">
    <property type="entry name" value="RVT_1"/>
    <property type="match status" value="1"/>
</dbReference>
<dbReference type="AlphaFoldDB" id="A0A6D2KVD8"/>